<comment type="caution">
    <text evidence="2">The sequence shown here is derived from an EMBL/GenBank/DDBJ whole genome shotgun (WGS) entry which is preliminary data.</text>
</comment>
<keyword evidence="1" id="KW-1133">Transmembrane helix</keyword>
<dbReference type="Proteomes" id="UP000235015">
    <property type="component" value="Unassembled WGS sequence"/>
</dbReference>
<evidence type="ECO:0000313" key="2">
    <source>
        <dbReference type="EMBL" id="PLX59896.1"/>
    </source>
</evidence>
<dbReference type="EMBL" id="PKUN01000030">
    <property type="protein sequence ID" value="PLX59896.1"/>
    <property type="molecule type" value="Genomic_DNA"/>
</dbReference>
<organism evidence="2 3">
    <name type="scientific">Sedimenticola selenatireducens</name>
    <dbReference type="NCBI Taxonomy" id="191960"/>
    <lineage>
        <taxon>Bacteria</taxon>
        <taxon>Pseudomonadati</taxon>
        <taxon>Pseudomonadota</taxon>
        <taxon>Gammaproteobacteria</taxon>
        <taxon>Chromatiales</taxon>
        <taxon>Sedimenticolaceae</taxon>
        <taxon>Sedimenticola</taxon>
    </lineage>
</organism>
<keyword evidence="1" id="KW-0812">Transmembrane</keyword>
<protein>
    <submittedName>
        <fullName evidence="2">DUF2802 domain-containing protein</fullName>
    </submittedName>
</protein>
<dbReference type="Pfam" id="PF10975">
    <property type="entry name" value="DUF2802"/>
    <property type="match status" value="1"/>
</dbReference>
<evidence type="ECO:0000256" key="1">
    <source>
        <dbReference type="SAM" id="Phobius"/>
    </source>
</evidence>
<name>A0A2N6CS33_9GAMM</name>
<keyword evidence="1" id="KW-0472">Membrane</keyword>
<feature type="transmembrane region" description="Helical" evidence="1">
    <location>
        <begin position="6"/>
        <end position="24"/>
    </location>
</feature>
<reference evidence="2 3" key="1">
    <citation type="submission" date="2017-11" db="EMBL/GenBank/DDBJ databases">
        <title>Genome-resolved metagenomics identifies genetic mobility, metabolic interactions, and unexpected diversity in perchlorate-reducing communities.</title>
        <authorList>
            <person name="Barnum T.P."/>
            <person name="Figueroa I.A."/>
            <person name="Carlstrom C.I."/>
            <person name="Lucas L.N."/>
            <person name="Engelbrektson A.L."/>
            <person name="Coates J.D."/>
        </authorList>
    </citation>
    <scope>NUCLEOTIDE SEQUENCE [LARGE SCALE GENOMIC DNA]</scope>
    <source>
        <strain evidence="2">BM301</strain>
    </source>
</reference>
<accession>A0A2N6CS33</accession>
<dbReference type="RefSeq" id="WP_084610327.1">
    <property type="nucleotide sequence ID" value="NZ_PKUN01000030.1"/>
</dbReference>
<sequence>MEIISLVSLLLAAGAITALLLVGIRLRDSTKRLKEVEAQVHSLTENLNALCSGAVGVDQRVSNLERTGRDLAHRQESIESSQPDRPYGEAIQMVQQGATASVLVQELGLSRSEADLVVMLHGSK</sequence>
<gene>
    <name evidence="2" type="ORF">C0630_18520</name>
</gene>
<dbReference type="InterPro" id="IPR021244">
    <property type="entry name" value="DUF2802"/>
</dbReference>
<dbReference type="AlphaFoldDB" id="A0A2N6CS33"/>
<dbReference type="STRING" id="1111735.GCA_000428045_03212"/>
<proteinExistence type="predicted"/>
<evidence type="ECO:0000313" key="3">
    <source>
        <dbReference type="Proteomes" id="UP000235015"/>
    </source>
</evidence>